<accession>A0AAP0IRX1</accession>
<keyword evidence="2" id="KW-1185">Reference proteome</keyword>
<comment type="caution">
    <text evidence="1">The sequence shown here is derived from an EMBL/GenBank/DDBJ whole genome shotgun (WGS) entry which is preliminary data.</text>
</comment>
<evidence type="ECO:0000313" key="2">
    <source>
        <dbReference type="Proteomes" id="UP001419268"/>
    </source>
</evidence>
<organism evidence="1 2">
    <name type="scientific">Stephania cephalantha</name>
    <dbReference type="NCBI Taxonomy" id="152367"/>
    <lineage>
        <taxon>Eukaryota</taxon>
        <taxon>Viridiplantae</taxon>
        <taxon>Streptophyta</taxon>
        <taxon>Embryophyta</taxon>
        <taxon>Tracheophyta</taxon>
        <taxon>Spermatophyta</taxon>
        <taxon>Magnoliopsida</taxon>
        <taxon>Ranunculales</taxon>
        <taxon>Menispermaceae</taxon>
        <taxon>Menispermoideae</taxon>
        <taxon>Cissampelideae</taxon>
        <taxon>Stephania</taxon>
    </lineage>
</organism>
<dbReference type="AlphaFoldDB" id="A0AAP0IRX1"/>
<dbReference type="Proteomes" id="UP001419268">
    <property type="component" value="Unassembled WGS sequence"/>
</dbReference>
<gene>
    <name evidence="1" type="ORF">Scep_018183</name>
</gene>
<reference evidence="1 2" key="1">
    <citation type="submission" date="2024-01" db="EMBL/GenBank/DDBJ databases">
        <title>Genome assemblies of Stephania.</title>
        <authorList>
            <person name="Yang L."/>
        </authorList>
    </citation>
    <scope>NUCLEOTIDE SEQUENCE [LARGE SCALE GENOMIC DNA]</scope>
    <source>
        <strain evidence="1">JXDWG</strain>
        <tissue evidence="1">Leaf</tissue>
    </source>
</reference>
<sequence length="97" mass="10797">MAEHKTLEIVQKPPNSPVFRSIKTLMESISNPQFANKLVTNRSWKKRGKAVGVRGVSFLVTNSAKVSTSVLLQWLRSIIFLGNITMTTLYCTTANVT</sequence>
<evidence type="ECO:0000313" key="1">
    <source>
        <dbReference type="EMBL" id="KAK9120090.1"/>
    </source>
</evidence>
<proteinExistence type="predicted"/>
<protein>
    <submittedName>
        <fullName evidence="1">Uncharacterized protein</fullName>
    </submittedName>
</protein>
<dbReference type="EMBL" id="JBBNAG010000007">
    <property type="protein sequence ID" value="KAK9120090.1"/>
    <property type="molecule type" value="Genomic_DNA"/>
</dbReference>
<name>A0AAP0IRX1_9MAGN</name>